<dbReference type="EMBL" id="KB446560">
    <property type="protein sequence ID" value="EME81265.1"/>
    <property type="molecule type" value="Genomic_DNA"/>
</dbReference>
<evidence type="ECO:0000313" key="2">
    <source>
        <dbReference type="Proteomes" id="UP000016932"/>
    </source>
</evidence>
<organism evidence="1 2">
    <name type="scientific">Pseudocercospora fijiensis (strain CIRAD86)</name>
    <name type="common">Black leaf streak disease fungus</name>
    <name type="synonym">Mycosphaerella fijiensis</name>
    <dbReference type="NCBI Taxonomy" id="383855"/>
    <lineage>
        <taxon>Eukaryota</taxon>
        <taxon>Fungi</taxon>
        <taxon>Dikarya</taxon>
        <taxon>Ascomycota</taxon>
        <taxon>Pezizomycotina</taxon>
        <taxon>Dothideomycetes</taxon>
        <taxon>Dothideomycetidae</taxon>
        <taxon>Mycosphaerellales</taxon>
        <taxon>Mycosphaerellaceae</taxon>
        <taxon>Pseudocercospora</taxon>
    </lineage>
</organism>
<reference evidence="1 2" key="1">
    <citation type="journal article" date="2012" name="PLoS Pathog.">
        <title>Diverse lifestyles and strategies of plant pathogenesis encoded in the genomes of eighteen Dothideomycetes fungi.</title>
        <authorList>
            <person name="Ohm R.A."/>
            <person name="Feau N."/>
            <person name="Henrissat B."/>
            <person name="Schoch C.L."/>
            <person name="Horwitz B.A."/>
            <person name="Barry K.W."/>
            <person name="Condon B.J."/>
            <person name="Copeland A.C."/>
            <person name="Dhillon B."/>
            <person name="Glaser F."/>
            <person name="Hesse C.N."/>
            <person name="Kosti I."/>
            <person name="LaButti K."/>
            <person name="Lindquist E.A."/>
            <person name="Lucas S."/>
            <person name="Salamov A.A."/>
            <person name="Bradshaw R.E."/>
            <person name="Ciuffetti L."/>
            <person name="Hamelin R.C."/>
            <person name="Kema G.H.J."/>
            <person name="Lawrence C."/>
            <person name="Scott J.A."/>
            <person name="Spatafora J.W."/>
            <person name="Turgeon B.G."/>
            <person name="de Wit P.J.G.M."/>
            <person name="Zhong S."/>
            <person name="Goodwin S.B."/>
            <person name="Grigoriev I.V."/>
        </authorList>
    </citation>
    <scope>NUCLEOTIDE SEQUENCE [LARGE SCALE GENOMIC DNA]</scope>
    <source>
        <strain evidence="1 2">CIRAD86</strain>
    </source>
</reference>
<gene>
    <name evidence="1" type="ORF">MYCFIDRAFT_211797</name>
</gene>
<dbReference type="GeneID" id="19337510"/>
<dbReference type="RefSeq" id="XP_007928495.1">
    <property type="nucleotide sequence ID" value="XM_007930304.1"/>
</dbReference>
<name>M2YU77_PSEFD</name>
<proteinExistence type="predicted"/>
<dbReference type="Proteomes" id="UP000016932">
    <property type="component" value="Unassembled WGS sequence"/>
</dbReference>
<dbReference type="KEGG" id="pfj:MYCFIDRAFT_211797"/>
<dbReference type="VEuPathDB" id="FungiDB:MYCFIDRAFT_211797"/>
<evidence type="ECO:0000313" key="1">
    <source>
        <dbReference type="EMBL" id="EME81265.1"/>
    </source>
</evidence>
<accession>M2YU77</accession>
<dbReference type="OrthoDB" id="3649689at2759"/>
<keyword evidence="2" id="KW-1185">Reference proteome</keyword>
<dbReference type="AlphaFoldDB" id="M2YU77"/>
<dbReference type="HOGENOM" id="CLU_645785_0_0_1"/>
<protein>
    <submittedName>
        <fullName evidence="1">Uncharacterized protein</fullName>
    </submittedName>
</protein>
<sequence length="425" mass="49136">MKCIMMYSDSSMNNAAHFAFTAYQFAFICLGSDVQLRFATTDHPFPSSKIDTMTLPKHALAYENCTLDELRTFVQDRGLHKTEHSQITQEECIRLLRNADKSMTFRFTALAGEIRNRIYDELLTLNDVGKCHPQILRASKSIHGDASEMIYSINTPTARFVANHLLFLETRRAPHDYRYEPIMKLNAPPWPLSFLKFEKVRILLDEEALYDAVDQGHRRSAWEDVSRSTAELYTLVSFLQKSTSLKSVLVEGKAYETVNHLGREPSTISLMMQCSFAISRLCANFNVDFKGMDHWPGFQAKVREDALAHADLLTHDLHLGMQCISTERIYCHSLLGTLGKMVPLEVLEEFRRLSHTMCWRYDAVCWFDADMEQHMKDIIIKLTPILDRVYGLAASRLECRRRWDRKTEEYVEAHAIRLSLDIRYG</sequence>